<keyword evidence="1" id="KW-0472">Membrane</keyword>
<evidence type="ECO:0000313" key="3">
    <source>
        <dbReference type="Proteomes" id="UP000054047"/>
    </source>
</evidence>
<sequence length="64" mass="7320">MIGVGFGSPLILNLGIDRLIAIMLPSRYRFFQTVPYTYITCHMLLPLSHTVYLLVWAFLTMDNA</sequence>
<protein>
    <recommendedName>
        <fullName evidence="4">G-protein coupled receptors family 1 profile domain-containing protein</fullName>
    </recommendedName>
</protein>
<evidence type="ECO:0000313" key="2">
    <source>
        <dbReference type="EMBL" id="KIH46425.1"/>
    </source>
</evidence>
<keyword evidence="1" id="KW-1133">Transmembrane helix</keyword>
<evidence type="ECO:0008006" key="4">
    <source>
        <dbReference type="Google" id="ProtNLM"/>
    </source>
</evidence>
<organism evidence="2 3">
    <name type="scientific">Ancylostoma duodenale</name>
    <dbReference type="NCBI Taxonomy" id="51022"/>
    <lineage>
        <taxon>Eukaryota</taxon>
        <taxon>Metazoa</taxon>
        <taxon>Ecdysozoa</taxon>
        <taxon>Nematoda</taxon>
        <taxon>Chromadorea</taxon>
        <taxon>Rhabditida</taxon>
        <taxon>Rhabditina</taxon>
        <taxon>Rhabditomorpha</taxon>
        <taxon>Strongyloidea</taxon>
        <taxon>Ancylostomatidae</taxon>
        <taxon>Ancylostomatinae</taxon>
        <taxon>Ancylostoma</taxon>
    </lineage>
</organism>
<dbReference type="AlphaFoldDB" id="A0A0C2FD24"/>
<feature type="transmembrane region" description="Helical" evidence="1">
    <location>
        <begin position="36"/>
        <end position="59"/>
    </location>
</feature>
<dbReference type="OrthoDB" id="5820127at2759"/>
<accession>A0A0C2FD24</accession>
<dbReference type="EMBL" id="KN769301">
    <property type="protein sequence ID" value="KIH46425.1"/>
    <property type="molecule type" value="Genomic_DNA"/>
</dbReference>
<keyword evidence="1" id="KW-0812">Transmembrane</keyword>
<dbReference type="InterPro" id="IPR019424">
    <property type="entry name" value="7TM_GPCR_Srsx"/>
</dbReference>
<dbReference type="Pfam" id="PF10320">
    <property type="entry name" value="7TM_GPCR_Srsx"/>
    <property type="match status" value="1"/>
</dbReference>
<evidence type="ECO:0000256" key="1">
    <source>
        <dbReference type="SAM" id="Phobius"/>
    </source>
</evidence>
<name>A0A0C2FD24_9BILA</name>
<dbReference type="Proteomes" id="UP000054047">
    <property type="component" value="Unassembled WGS sequence"/>
</dbReference>
<reference evidence="2 3" key="1">
    <citation type="submission" date="2013-12" db="EMBL/GenBank/DDBJ databases">
        <title>Draft genome of the parsitic nematode Ancylostoma duodenale.</title>
        <authorList>
            <person name="Mitreva M."/>
        </authorList>
    </citation>
    <scope>NUCLEOTIDE SEQUENCE [LARGE SCALE GENOMIC DNA]</scope>
    <source>
        <strain evidence="2 3">Zhejiang</strain>
    </source>
</reference>
<proteinExistence type="predicted"/>
<keyword evidence="3" id="KW-1185">Reference proteome</keyword>
<gene>
    <name evidence="2" type="ORF">ANCDUO_23522</name>
</gene>